<feature type="transmembrane region" description="Helical" evidence="1">
    <location>
        <begin position="183"/>
        <end position="211"/>
    </location>
</feature>
<proteinExistence type="predicted"/>
<comment type="caution">
    <text evidence="2">The sequence shown here is derived from an EMBL/GenBank/DDBJ whole genome shotgun (WGS) entry which is preliminary data.</text>
</comment>
<dbReference type="InterPro" id="IPR010390">
    <property type="entry name" value="ABC-2_transporter-like"/>
</dbReference>
<reference evidence="2 3" key="1">
    <citation type="journal article" date="2019" name="Int. J. Syst. Evol. Microbiol.">
        <title>The Global Catalogue of Microorganisms (GCM) 10K type strain sequencing project: providing services to taxonomists for standard genome sequencing and annotation.</title>
        <authorList>
            <consortium name="The Broad Institute Genomics Platform"/>
            <consortium name="The Broad Institute Genome Sequencing Center for Infectious Disease"/>
            <person name="Wu L."/>
            <person name="Ma J."/>
        </authorList>
    </citation>
    <scope>NUCLEOTIDE SEQUENCE [LARGE SCALE GENOMIC DNA]</scope>
    <source>
        <strain evidence="2 3">JCM 7356</strain>
    </source>
</reference>
<keyword evidence="1" id="KW-0812">Transmembrane</keyword>
<organism evidence="2 3">
    <name type="scientific">Kitasatospora cystarginea</name>
    <dbReference type="NCBI Taxonomy" id="58350"/>
    <lineage>
        <taxon>Bacteria</taxon>
        <taxon>Bacillati</taxon>
        <taxon>Actinomycetota</taxon>
        <taxon>Actinomycetes</taxon>
        <taxon>Kitasatosporales</taxon>
        <taxon>Streptomycetaceae</taxon>
        <taxon>Kitasatospora</taxon>
    </lineage>
</organism>
<accession>A0ABN3DDG2</accession>
<keyword evidence="1" id="KW-1133">Transmembrane helix</keyword>
<gene>
    <name evidence="2" type="ORF">GCM10010430_04660</name>
</gene>
<evidence type="ECO:0000313" key="3">
    <source>
        <dbReference type="Proteomes" id="UP001500305"/>
    </source>
</evidence>
<evidence type="ECO:0000313" key="2">
    <source>
        <dbReference type="EMBL" id="GAA2228132.1"/>
    </source>
</evidence>
<keyword evidence="3" id="KW-1185">Reference proteome</keyword>
<dbReference type="PANTHER" id="PTHR36832">
    <property type="entry name" value="SLR1174 PROTEIN-RELATED"/>
    <property type="match status" value="1"/>
</dbReference>
<dbReference type="Proteomes" id="UP001500305">
    <property type="component" value="Unassembled WGS sequence"/>
</dbReference>
<feature type="transmembrane region" description="Helical" evidence="1">
    <location>
        <begin position="21"/>
        <end position="43"/>
    </location>
</feature>
<dbReference type="EMBL" id="BAAATR010000002">
    <property type="protein sequence ID" value="GAA2228132.1"/>
    <property type="molecule type" value="Genomic_DNA"/>
</dbReference>
<sequence length="265" mass="28909">MRAALLLYRAYCAGSWGVQRRYPAAMCIWVLGVALEPVLYLAVWHTAAGGGQLGGFSGGDFAAYYLLVMLVNHVSYTWFFMVMDRRVREGGFSALLLRPVHPLHGDIAENLTFKAITAVAVVPMAVLLCLTMEVRFRLGVLDLTLAAPSVLTGAVLRMSLEWTLSLAALWTTRVESFGRVYGFVSHFLGGFAAPLTALPAALHATASWTPFPWMVAFPVELAMGRHPAAEAVRGLLVQAGWLVASLVLLRTVWRRALRRHTAVGG</sequence>
<feature type="transmembrane region" description="Helical" evidence="1">
    <location>
        <begin position="231"/>
        <end position="249"/>
    </location>
</feature>
<evidence type="ECO:0000256" key="1">
    <source>
        <dbReference type="SAM" id="Phobius"/>
    </source>
</evidence>
<name>A0ABN3DDG2_9ACTN</name>
<dbReference type="PANTHER" id="PTHR36832:SF1">
    <property type="entry name" value="SLR1174 PROTEIN"/>
    <property type="match status" value="1"/>
</dbReference>
<keyword evidence="1" id="KW-0472">Membrane</keyword>
<dbReference type="Pfam" id="PF06182">
    <property type="entry name" value="ABC2_membrane_6"/>
    <property type="match status" value="1"/>
</dbReference>
<protein>
    <submittedName>
        <fullName evidence="2">ABC-2 family transporter protein</fullName>
    </submittedName>
</protein>
<feature type="transmembrane region" description="Helical" evidence="1">
    <location>
        <begin position="63"/>
        <end position="83"/>
    </location>
</feature>